<evidence type="ECO:0000313" key="1">
    <source>
        <dbReference type="EMBL" id="MCW8335689.1"/>
    </source>
</evidence>
<organism evidence="1 2">
    <name type="scientific">Vibrio paucivorans</name>
    <dbReference type="NCBI Taxonomy" id="2829489"/>
    <lineage>
        <taxon>Bacteria</taxon>
        <taxon>Pseudomonadati</taxon>
        <taxon>Pseudomonadota</taxon>
        <taxon>Gammaproteobacteria</taxon>
        <taxon>Vibrionales</taxon>
        <taxon>Vibrionaceae</taxon>
        <taxon>Vibrio</taxon>
    </lineage>
</organism>
<sequence length="209" mass="23584">MKILFLHTLDNNTELFSPLAAARFPQHDISHDVQEHFLTEIRNKGQNEHTKQAIHRYLTKQLNNGADYIVCTCSTLGPVVDSFPNDKVFRVDKPMANESAKFAHVLVAVTLESTIKPTGALLNSQASDTKFYFKLIEGAWDLYTEGDLEAFNHCIAKDLNQELQQDHNYQAIMLAQASMMNAVPLISEQMTVLTSPDTCLDYLSEHLNE</sequence>
<keyword evidence="2" id="KW-1185">Reference proteome</keyword>
<gene>
    <name evidence="1" type="ORF">MD483_17915</name>
</gene>
<accession>A0A9X3CH17</accession>
<dbReference type="EMBL" id="JAKRRX010000133">
    <property type="protein sequence ID" value="MCW8335689.1"/>
    <property type="molecule type" value="Genomic_DNA"/>
</dbReference>
<dbReference type="RefSeq" id="WP_265688802.1">
    <property type="nucleotide sequence ID" value="NZ_JAKRRX010000133.1"/>
</dbReference>
<comment type="caution">
    <text evidence="1">The sequence shown here is derived from an EMBL/GenBank/DDBJ whole genome shotgun (WGS) entry which is preliminary data.</text>
</comment>
<dbReference type="Proteomes" id="UP001155586">
    <property type="component" value="Unassembled WGS sequence"/>
</dbReference>
<proteinExistence type="predicted"/>
<dbReference type="AlphaFoldDB" id="A0A9X3CH17"/>
<evidence type="ECO:0000313" key="2">
    <source>
        <dbReference type="Proteomes" id="UP001155586"/>
    </source>
</evidence>
<name>A0A9X3CH17_9VIBR</name>
<protein>
    <submittedName>
        <fullName evidence="1">Uncharacterized protein</fullName>
    </submittedName>
</protein>
<reference evidence="1" key="1">
    <citation type="submission" date="2022-02" db="EMBL/GenBank/DDBJ databases">
        <title>Vibrio sp. nov., a new bacterium isolated from Bohai sea, China.</title>
        <authorList>
            <person name="Yuan Y."/>
        </authorList>
    </citation>
    <scope>NUCLEOTIDE SEQUENCE</scope>
    <source>
        <strain evidence="1">DBSS07</strain>
    </source>
</reference>